<organism evidence="1 2">
    <name type="scientific">Streptomyces toxytricini</name>
    <name type="common">Actinomyces toxytricini</name>
    <dbReference type="NCBI Taxonomy" id="67369"/>
    <lineage>
        <taxon>Bacteria</taxon>
        <taxon>Bacillati</taxon>
        <taxon>Actinomycetota</taxon>
        <taxon>Actinomycetes</taxon>
        <taxon>Kitasatosporales</taxon>
        <taxon>Streptomycetaceae</taxon>
        <taxon>Streptomyces</taxon>
    </lineage>
</organism>
<gene>
    <name evidence="1" type="ORF">ACIO7M_14610</name>
</gene>
<keyword evidence="2" id="KW-1185">Reference proteome</keyword>
<dbReference type="Proteomes" id="UP001617351">
    <property type="component" value="Unassembled WGS sequence"/>
</dbReference>
<protein>
    <submittedName>
        <fullName evidence="1">Imm50 family immunity protein</fullName>
    </submittedName>
</protein>
<name>A0ABW8EGF0_STRT5</name>
<dbReference type="InterPro" id="IPR028957">
    <property type="entry name" value="Imm50"/>
</dbReference>
<evidence type="ECO:0000313" key="1">
    <source>
        <dbReference type="EMBL" id="MFJ2822334.1"/>
    </source>
</evidence>
<comment type="caution">
    <text evidence="1">The sequence shown here is derived from an EMBL/GenBank/DDBJ whole genome shotgun (WGS) entry which is preliminary data.</text>
</comment>
<dbReference type="Pfam" id="PF15594">
    <property type="entry name" value="Imm50"/>
    <property type="match status" value="1"/>
</dbReference>
<accession>A0ABW8EGF0</accession>
<dbReference type="RefSeq" id="WP_402380774.1">
    <property type="nucleotide sequence ID" value="NZ_JBIUYY010000005.1"/>
</dbReference>
<evidence type="ECO:0000313" key="2">
    <source>
        <dbReference type="Proteomes" id="UP001617351"/>
    </source>
</evidence>
<dbReference type="EMBL" id="JBIUYY010000005">
    <property type="protein sequence ID" value="MFJ2822334.1"/>
    <property type="molecule type" value="Genomic_DNA"/>
</dbReference>
<reference evidence="1 2" key="1">
    <citation type="submission" date="2024-10" db="EMBL/GenBank/DDBJ databases">
        <title>The Natural Products Discovery Center: Release of the First 8490 Sequenced Strains for Exploring Actinobacteria Biosynthetic Diversity.</title>
        <authorList>
            <person name="Kalkreuter E."/>
            <person name="Kautsar S.A."/>
            <person name="Yang D."/>
            <person name="Bader C.D."/>
            <person name="Teijaro C.N."/>
            <person name="Fluegel L."/>
            <person name="Davis C.M."/>
            <person name="Simpson J.R."/>
            <person name="Lauterbach L."/>
            <person name="Steele A.D."/>
            <person name="Gui C."/>
            <person name="Meng S."/>
            <person name="Li G."/>
            <person name="Viehrig K."/>
            <person name="Ye F."/>
            <person name="Su P."/>
            <person name="Kiefer A.F."/>
            <person name="Nichols A."/>
            <person name="Cepeda A.J."/>
            <person name="Yan W."/>
            <person name="Fan B."/>
            <person name="Jiang Y."/>
            <person name="Adhikari A."/>
            <person name="Zheng C.-J."/>
            <person name="Schuster L."/>
            <person name="Cowan T.M."/>
            <person name="Smanski M.J."/>
            <person name="Chevrette M.G."/>
            <person name="De Carvalho L.P.S."/>
            <person name="Shen B."/>
        </authorList>
    </citation>
    <scope>NUCLEOTIDE SEQUENCE [LARGE SCALE GENOMIC DNA]</scope>
    <source>
        <strain evidence="1 2">NPDC087220</strain>
    </source>
</reference>
<proteinExistence type="predicted"/>
<sequence length="128" mass="14446">MSEPITWPELQALYGTHPVPDLNTCHSFHVHVDERDTSVTLGFETQQLPPHPKPEWTAKAYNTLCFWLEFTGVSDLRVHGILAEAERSVRITHGDTIRVAIHSNTRSMAFTATTARVSHTRVYLQGPI</sequence>